<evidence type="ECO:0000313" key="2">
    <source>
        <dbReference type="Proteomes" id="UP001202134"/>
    </source>
</evidence>
<protein>
    <recommendedName>
        <fullName evidence="3">Methylamine utilization protein</fullName>
    </recommendedName>
</protein>
<gene>
    <name evidence="1" type="ORF">L2737_01015</name>
</gene>
<evidence type="ECO:0008006" key="3">
    <source>
        <dbReference type="Google" id="ProtNLM"/>
    </source>
</evidence>
<dbReference type="InterPro" id="IPR008972">
    <property type="entry name" value="Cupredoxin"/>
</dbReference>
<reference evidence="1 2" key="1">
    <citation type="submission" date="2022-01" db="EMBL/GenBank/DDBJ databases">
        <title>Whole genome-based taxonomy of the Shewanellaceae.</title>
        <authorList>
            <person name="Martin-Rodriguez A.J."/>
        </authorList>
    </citation>
    <scope>NUCLEOTIDE SEQUENCE [LARGE SCALE GENOMIC DNA]</scope>
    <source>
        <strain evidence="1 2">DSM 24955</strain>
    </source>
</reference>
<evidence type="ECO:0000313" key="1">
    <source>
        <dbReference type="EMBL" id="MCL1043913.1"/>
    </source>
</evidence>
<accession>A0ABT0KJJ4</accession>
<dbReference type="Gene3D" id="2.60.40.420">
    <property type="entry name" value="Cupredoxins - blue copper proteins"/>
    <property type="match status" value="1"/>
</dbReference>
<keyword evidence="2" id="KW-1185">Reference proteome</keyword>
<dbReference type="Proteomes" id="UP001202134">
    <property type="component" value="Unassembled WGS sequence"/>
</dbReference>
<dbReference type="EMBL" id="JAKIKU010000001">
    <property type="protein sequence ID" value="MCL1043913.1"/>
    <property type="molecule type" value="Genomic_DNA"/>
</dbReference>
<organism evidence="1 2">
    <name type="scientific">Shewanella electrodiphila</name>
    <dbReference type="NCBI Taxonomy" id="934143"/>
    <lineage>
        <taxon>Bacteria</taxon>
        <taxon>Pseudomonadati</taxon>
        <taxon>Pseudomonadota</taxon>
        <taxon>Gammaproteobacteria</taxon>
        <taxon>Alteromonadales</taxon>
        <taxon>Shewanellaceae</taxon>
        <taxon>Shewanella</taxon>
    </lineage>
</organism>
<comment type="caution">
    <text evidence="1">The sequence shown here is derived from an EMBL/GenBank/DDBJ whole genome shotgun (WGS) entry which is preliminary data.</text>
</comment>
<dbReference type="RefSeq" id="WP_248954470.1">
    <property type="nucleotide sequence ID" value="NZ_JAKIKU010000001.1"/>
</dbReference>
<sequence>MANMVVYLTPTNEEYKQQQLKMPVKKPVEVHQENKQFSPYITVMQKGYQLKFVNDDDITHHIYSASGPKRFSFKLRKDSSQKDLVFDQAGHISMGCNIHDWMSGHVLVVDTPFFGVTNNLGMVEFNSIPEVQYRLDIWHPQLQTNNNTYSQTVTTPLLETLTIQVNASMDEIPTQQSLDDFEFLEGY</sequence>
<proteinExistence type="predicted"/>
<dbReference type="SUPFAM" id="SSF49503">
    <property type="entry name" value="Cupredoxins"/>
    <property type="match status" value="1"/>
</dbReference>
<name>A0ABT0KJJ4_9GAMM</name>